<dbReference type="GO" id="GO:0004806">
    <property type="term" value="F:triacylglycerol lipase activity"/>
    <property type="evidence" value="ECO:0007669"/>
    <property type="project" value="TreeGrafter"/>
</dbReference>
<dbReference type="Proteomes" id="UP001320420">
    <property type="component" value="Unassembled WGS sequence"/>
</dbReference>
<dbReference type="Pfam" id="PF00106">
    <property type="entry name" value="adh_short"/>
    <property type="match status" value="1"/>
</dbReference>
<evidence type="ECO:0000256" key="1">
    <source>
        <dbReference type="ARBA" id="ARBA00006484"/>
    </source>
</evidence>
<keyword evidence="3" id="KW-0812">Transmembrane</keyword>
<dbReference type="Pfam" id="PF14226">
    <property type="entry name" value="DIOX_N"/>
    <property type="match status" value="1"/>
</dbReference>
<dbReference type="GO" id="GO:0044283">
    <property type="term" value="P:small molecule biosynthetic process"/>
    <property type="evidence" value="ECO:0007669"/>
    <property type="project" value="UniProtKB-ARBA"/>
</dbReference>
<dbReference type="PANTHER" id="PTHR44169:SF6">
    <property type="entry name" value="NADPH-DEPENDENT 1-ACYLDIHYDROXYACETONE PHOSPHATE REDUCTASE"/>
    <property type="match status" value="1"/>
</dbReference>
<dbReference type="PROSITE" id="PS51471">
    <property type="entry name" value="FE2OG_OXY"/>
    <property type="match status" value="1"/>
</dbReference>
<dbReference type="InterPro" id="IPR005123">
    <property type="entry name" value="Oxoglu/Fe-dep_dioxygenase_dom"/>
</dbReference>
<dbReference type="GO" id="GO:0006654">
    <property type="term" value="P:phosphatidic acid biosynthetic process"/>
    <property type="evidence" value="ECO:0007669"/>
    <property type="project" value="TreeGrafter"/>
</dbReference>
<evidence type="ECO:0000313" key="5">
    <source>
        <dbReference type="EMBL" id="KAK7750477.1"/>
    </source>
</evidence>
<dbReference type="GO" id="GO:0005783">
    <property type="term" value="C:endoplasmic reticulum"/>
    <property type="evidence" value="ECO:0007669"/>
    <property type="project" value="TreeGrafter"/>
</dbReference>
<dbReference type="Gene3D" id="2.60.120.330">
    <property type="entry name" value="B-lactam Antibiotic, Isopenicillin N Synthase, Chain"/>
    <property type="match status" value="1"/>
</dbReference>
<dbReference type="GO" id="GO:0000140">
    <property type="term" value="F:acylglycerone-phosphate reductase (NADP+) activity"/>
    <property type="evidence" value="ECO:0007669"/>
    <property type="project" value="TreeGrafter"/>
</dbReference>
<dbReference type="Gene3D" id="3.40.50.720">
    <property type="entry name" value="NAD(P)-binding Rossmann-like Domain"/>
    <property type="match status" value="1"/>
</dbReference>
<dbReference type="SUPFAM" id="SSF51735">
    <property type="entry name" value="NAD(P)-binding Rossmann-fold domains"/>
    <property type="match status" value="1"/>
</dbReference>
<evidence type="ECO:0000259" key="4">
    <source>
        <dbReference type="PROSITE" id="PS51471"/>
    </source>
</evidence>
<keyword evidence="3" id="KW-0472">Membrane</keyword>
<dbReference type="InterPro" id="IPR044861">
    <property type="entry name" value="IPNS-like_FE2OG_OXY"/>
</dbReference>
<feature type="transmembrane region" description="Helical" evidence="3">
    <location>
        <begin position="23"/>
        <end position="42"/>
    </location>
</feature>
<dbReference type="Pfam" id="PF03171">
    <property type="entry name" value="2OG-FeII_Oxy"/>
    <property type="match status" value="1"/>
</dbReference>
<reference evidence="5 6" key="1">
    <citation type="submission" date="2024-02" db="EMBL/GenBank/DDBJ databases">
        <title>De novo assembly and annotation of 12 fungi associated with fruit tree decline syndrome in Ontario, Canada.</title>
        <authorList>
            <person name="Sulman M."/>
            <person name="Ellouze W."/>
            <person name="Ilyukhin E."/>
        </authorList>
    </citation>
    <scope>NUCLEOTIDE SEQUENCE [LARGE SCALE GENOMIC DNA]</scope>
    <source>
        <strain evidence="5 6">M11/M66-122</strain>
    </source>
</reference>
<organism evidence="5 6">
    <name type="scientific">Diatrype stigma</name>
    <dbReference type="NCBI Taxonomy" id="117547"/>
    <lineage>
        <taxon>Eukaryota</taxon>
        <taxon>Fungi</taxon>
        <taxon>Dikarya</taxon>
        <taxon>Ascomycota</taxon>
        <taxon>Pezizomycotina</taxon>
        <taxon>Sordariomycetes</taxon>
        <taxon>Xylariomycetidae</taxon>
        <taxon>Xylariales</taxon>
        <taxon>Diatrypaceae</taxon>
        <taxon>Diatrype</taxon>
    </lineage>
</organism>
<dbReference type="PANTHER" id="PTHR44169">
    <property type="entry name" value="NADPH-DEPENDENT 1-ACYLDIHYDROXYACETONE PHOSPHATE REDUCTASE"/>
    <property type="match status" value="1"/>
</dbReference>
<gene>
    <name evidence="5" type="ORF">SLS62_007556</name>
</gene>
<evidence type="ECO:0000313" key="6">
    <source>
        <dbReference type="Proteomes" id="UP001320420"/>
    </source>
</evidence>
<dbReference type="InterPro" id="IPR026992">
    <property type="entry name" value="DIOX_N"/>
</dbReference>
<proteinExistence type="inferred from homology"/>
<keyword evidence="6" id="KW-1185">Reference proteome</keyword>
<dbReference type="EMBL" id="JAKJXP020000063">
    <property type="protein sequence ID" value="KAK7750477.1"/>
    <property type="molecule type" value="Genomic_DNA"/>
</dbReference>
<name>A0AAN9UPG1_9PEZI</name>
<dbReference type="SUPFAM" id="SSF51197">
    <property type="entry name" value="Clavaminate synthase-like"/>
    <property type="match status" value="1"/>
</dbReference>
<dbReference type="AlphaFoldDB" id="A0AAN9UPG1"/>
<dbReference type="InterPro" id="IPR036291">
    <property type="entry name" value="NAD(P)-bd_dom_sf"/>
</dbReference>
<dbReference type="GO" id="GO:0005811">
    <property type="term" value="C:lipid droplet"/>
    <property type="evidence" value="ECO:0007669"/>
    <property type="project" value="TreeGrafter"/>
</dbReference>
<dbReference type="InterPro" id="IPR002347">
    <property type="entry name" value="SDR_fam"/>
</dbReference>
<dbReference type="GO" id="GO:0019433">
    <property type="term" value="P:triglyceride catabolic process"/>
    <property type="evidence" value="ECO:0007669"/>
    <property type="project" value="TreeGrafter"/>
</dbReference>
<feature type="domain" description="Fe2OG dioxygenase" evidence="4">
    <location>
        <begin position="478"/>
        <end position="596"/>
    </location>
</feature>
<keyword evidence="3" id="KW-1133">Transmembrane helix</keyword>
<keyword evidence="2" id="KW-0560">Oxidoreductase</keyword>
<evidence type="ECO:0000256" key="2">
    <source>
        <dbReference type="ARBA" id="ARBA00023002"/>
    </source>
</evidence>
<accession>A0AAN9UPG1</accession>
<comment type="caution">
    <text evidence="5">The sequence shown here is derived from an EMBL/GenBank/DDBJ whole genome shotgun (WGS) entry which is preliminary data.</text>
</comment>
<dbReference type="InterPro" id="IPR027443">
    <property type="entry name" value="IPNS-like_sf"/>
</dbReference>
<evidence type="ECO:0000256" key="3">
    <source>
        <dbReference type="SAM" id="Phobius"/>
    </source>
</evidence>
<protein>
    <recommendedName>
        <fullName evidence="4">Fe2OG dioxygenase domain-containing protein</fullName>
    </recommendedName>
</protein>
<dbReference type="PRINTS" id="PR00081">
    <property type="entry name" value="GDHRDH"/>
</dbReference>
<comment type="similarity">
    <text evidence="1">Belongs to the short-chain dehydrogenases/reductases (SDR) family.</text>
</comment>
<sequence>MYYDQGRNLNNVIKEFQMSSKTILITGCSAGGIGAAFALVLAKRGHHVFATARTVSKIPLEVSKHPNVTILPLDVTSAESVAQAVQAVATSNYQLDVLLNNAGVGYSMPVLDLDVNKAKQVYDVNVLGVIRTIKGFAELLIKSKGRIVNLSTCGATLNTPWISALNTISETLRLELSPFGVSVVTIMAGVITTHFHENEPSFRLPDGSLYGPIEEIIAGWASGKSKPKGCTPEQFAESLAGDVVGGGNNSMIWKGPHAGGVKFLAQWLPNWCRDTAMSINQGLKELKEDIVRKGGSIGKQQQPSAEDLSTIAVQLCDVFETVGFAYLVNCPLSFSHDDVFGIARDFFGLPLEDKMSVAKRTFRPSNRNTYRGYFPAQEGAAPDNLKEGFEMGPPDAVEGHRTKETSTCSSPSPSPFVLTEGNVFPSPSLPSANSSFSSRDKLEKLYAELQGLSTTLLRLLATAVGKPEGLVDYLLEGSVSTLRLLHYPPPSPAGKLLQQAKGQELQEQGLCCTPHTDSGLLTLLHQDATGGLEVRNAAGEWVEAPYVPGSLVVNIGDLMAEMSGRRFVATMHRVRSSGRGDGNGRGRYSVPFFFEPGVDALVGREGEEVRYGDFVLGKMRSWVEFQDVVEEGGEETIKPGRQPPEVNVSA</sequence>